<dbReference type="EMBL" id="LC625835">
    <property type="protein sequence ID" value="BCU03648.1"/>
    <property type="molecule type" value="Genomic_DNA"/>
</dbReference>
<dbReference type="Proteomes" id="UP001253637">
    <property type="component" value="Segment"/>
</dbReference>
<name>A0A811BP44_9VIRU</name>
<evidence type="ECO:0008006" key="3">
    <source>
        <dbReference type="Google" id="ProtNLM"/>
    </source>
</evidence>
<evidence type="ECO:0000313" key="2">
    <source>
        <dbReference type="Proteomes" id="UP001253637"/>
    </source>
</evidence>
<protein>
    <recommendedName>
        <fullName evidence="3">F-box domain containing protein</fullName>
    </recommendedName>
</protein>
<reference evidence="1" key="1">
    <citation type="submission" date="2021-04" db="EMBL/GenBank/DDBJ databases">
        <title>Draft Genome Sequence of Pandoravirus japonicus, Isolated from the Sabaishi River of Niigata, Japan.</title>
        <authorList>
            <person name="Hosokawa N."/>
            <person name="Takahashi H."/>
            <person name="Aoki K."/>
            <person name="Takemura M."/>
        </authorList>
    </citation>
    <scope>NUCLEOTIDE SEQUENCE</scope>
</reference>
<evidence type="ECO:0000313" key="1">
    <source>
        <dbReference type="EMBL" id="BCU03648.1"/>
    </source>
</evidence>
<proteinExistence type="predicted"/>
<organism evidence="1 2">
    <name type="scientific">Pandoravirus japonicus</name>
    <dbReference type="NCBI Taxonomy" id="2823154"/>
    <lineage>
        <taxon>Viruses</taxon>
        <taxon>Pandoravirus</taxon>
    </lineage>
</organism>
<accession>A0A811BP44</accession>
<sequence>MESASAFVVADLPIELWRLVFDGCDRIAAARLGATCRPLHAESAARTRRRVAAARLAVNAFVDRWQRHTAHWDNLLKCGYHYWRRYEADDKDDDGAPLPCHGIVRWSCQRLLRRDPSHVMLCDACARLMIDAGATGEWLAHPLGMDRPHIWAAADVGTGTMHPFWADDVDDARFRVPPAAMHLIEPSDAMARCEASLYDQNTQLSMVFSGMSWASLGSLCGWLPVSSGVCVDGFTWPPRRVPVICCDTDNPLWGQVALVEYDGRYPCLSWHGVGATLEALLARYRRVDARRAWADWACGMCVGNEAPL</sequence>